<keyword evidence="2" id="KW-0560">Oxidoreductase</keyword>
<keyword evidence="5" id="KW-1185">Reference proteome</keyword>
<dbReference type="Pfam" id="PF00107">
    <property type="entry name" value="ADH_zinc_N"/>
    <property type="match status" value="1"/>
</dbReference>
<comment type="caution">
    <text evidence="4">The sequence shown here is derived from an EMBL/GenBank/DDBJ whole genome shotgun (WGS) entry which is preliminary data.</text>
</comment>
<dbReference type="SMART" id="SM00829">
    <property type="entry name" value="PKS_ER"/>
    <property type="match status" value="1"/>
</dbReference>
<dbReference type="CDD" id="cd08249">
    <property type="entry name" value="enoyl_reductase_like"/>
    <property type="match status" value="1"/>
</dbReference>
<comment type="similarity">
    <text evidence="1">Belongs to the zinc-containing alcohol dehydrogenase family.</text>
</comment>
<dbReference type="EMBL" id="JARVKM010000008">
    <property type="protein sequence ID" value="KAK9779927.1"/>
    <property type="molecule type" value="Genomic_DNA"/>
</dbReference>
<evidence type="ECO:0000313" key="5">
    <source>
        <dbReference type="Proteomes" id="UP001465668"/>
    </source>
</evidence>
<dbReference type="InterPro" id="IPR047122">
    <property type="entry name" value="Trans-enoyl_RdTase-like"/>
</dbReference>
<organism evidence="4 5">
    <name type="scientific">Seiridium cardinale</name>
    <dbReference type="NCBI Taxonomy" id="138064"/>
    <lineage>
        <taxon>Eukaryota</taxon>
        <taxon>Fungi</taxon>
        <taxon>Dikarya</taxon>
        <taxon>Ascomycota</taxon>
        <taxon>Pezizomycotina</taxon>
        <taxon>Sordariomycetes</taxon>
        <taxon>Xylariomycetidae</taxon>
        <taxon>Amphisphaeriales</taxon>
        <taxon>Sporocadaceae</taxon>
        <taxon>Seiridium</taxon>
    </lineage>
</organism>
<dbReference type="InterPro" id="IPR036291">
    <property type="entry name" value="NAD(P)-bd_dom_sf"/>
</dbReference>
<dbReference type="InterPro" id="IPR020843">
    <property type="entry name" value="ER"/>
</dbReference>
<dbReference type="InterPro" id="IPR011032">
    <property type="entry name" value="GroES-like_sf"/>
</dbReference>
<reference evidence="4 5" key="1">
    <citation type="submission" date="2024-02" db="EMBL/GenBank/DDBJ databases">
        <title>First draft genome assembly of two strains of Seiridium cardinale.</title>
        <authorList>
            <person name="Emiliani G."/>
            <person name="Scali E."/>
        </authorList>
    </citation>
    <scope>NUCLEOTIDE SEQUENCE [LARGE SCALE GENOMIC DNA]</scope>
    <source>
        <strain evidence="4 5">BM-138-000479</strain>
    </source>
</reference>
<dbReference type="PANTHER" id="PTHR45348">
    <property type="entry name" value="HYPOTHETICAL OXIDOREDUCTASE (EUROFUNG)"/>
    <property type="match status" value="1"/>
</dbReference>
<dbReference type="SUPFAM" id="SSF51735">
    <property type="entry name" value="NAD(P)-binding Rossmann-fold domains"/>
    <property type="match status" value="1"/>
</dbReference>
<dbReference type="InterPro" id="IPR013149">
    <property type="entry name" value="ADH-like_C"/>
</dbReference>
<proteinExistence type="inferred from homology"/>
<evidence type="ECO:0000313" key="4">
    <source>
        <dbReference type="EMBL" id="KAK9779927.1"/>
    </source>
</evidence>
<dbReference type="PANTHER" id="PTHR45348:SF2">
    <property type="entry name" value="ZINC-TYPE ALCOHOL DEHYDROGENASE-LIKE PROTEIN C2E1P3.01"/>
    <property type="match status" value="1"/>
</dbReference>
<dbReference type="Pfam" id="PF08240">
    <property type="entry name" value="ADH_N"/>
    <property type="match status" value="1"/>
</dbReference>
<evidence type="ECO:0000256" key="1">
    <source>
        <dbReference type="ARBA" id="ARBA00008072"/>
    </source>
</evidence>
<gene>
    <name evidence="4" type="ORF">SCAR479_03051</name>
</gene>
<protein>
    <submittedName>
        <fullName evidence="4">Zinc-binding oxidoreductase CipB</fullName>
    </submittedName>
</protein>
<dbReference type="SUPFAM" id="SSF50129">
    <property type="entry name" value="GroES-like"/>
    <property type="match status" value="1"/>
</dbReference>
<dbReference type="InterPro" id="IPR013154">
    <property type="entry name" value="ADH-like_N"/>
</dbReference>
<name>A0ABR2Y1X2_9PEZI</name>
<evidence type="ECO:0000256" key="2">
    <source>
        <dbReference type="ARBA" id="ARBA00023002"/>
    </source>
</evidence>
<accession>A0ABR2Y1X2</accession>
<dbReference type="Proteomes" id="UP001465668">
    <property type="component" value="Unassembled WGS sequence"/>
</dbReference>
<evidence type="ECO:0000259" key="3">
    <source>
        <dbReference type="SMART" id="SM00829"/>
    </source>
</evidence>
<dbReference type="Gene3D" id="3.40.50.720">
    <property type="entry name" value="NAD(P)-binding Rossmann-like Domain"/>
    <property type="match status" value="1"/>
</dbReference>
<feature type="domain" description="Enoyl reductase (ER)" evidence="3">
    <location>
        <begin position="14"/>
        <end position="287"/>
    </location>
</feature>
<sequence>MSKYENKAAYLEGAKVRPLAVRDAPYTAPGPDQITLKNEAIALNPLEYIKQTIGNFLYEWVKYPFIMGADVSGTVVEVGSNVTRFKVGDRVVAFATGMEKKHNKSAMCGFQLFTVVQQNMASPIPSSIQCEKAVVLPLGLTTAACGLFQKDQLGLHHPTPGTKHQTEKEVVIVWGGSTSVGCNAIQLATAAGYEVITTCSERNFDMVKSLGATAAYDYRSPTVTEDIKRACQGKKIAGAMTIGAGGAEKCTEVLGSCEGNRFISMISFPTPSDPDAGALQRIGSFLLFSVKIGFKKTTLGVRSKFVWSSTIEDNEVSKAIFEDFLPHALENGEYICAPDPEIIGHDLGAIQSGLDRLKSGSVSAKKLVVRL</sequence>
<dbReference type="Gene3D" id="3.90.180.10">
    <property type="entry name" value="Medium-chain alcohol dehydrogenases, catalytic domain"/>
    <property type="match status" value="1"/>
</dbReference>